<dbReference type="SUPFAM" id="SSF49562">
    <property type="entry name" value="C2 domain (Calcium/lipid-binding domain, CaLB)"/>
    <property type="match status" value="2"/>
</dbReference>
<dbReference type="PANTHER" id="PTHR12546">
    <property type="entry name" value="FER-1-LIKE"/>
    <property type="match status" value="1"/>
</dbReference>
<keyword evidence="8" id="KW-1185">Reference proteome</keyword>
<feature type="domain" description="C2" evidence="6">
    <location>
        <begin position="177"/>
        <end position="308"/>
    </location>
</feature>
<evidence type="ECO:0000256" key="3">
    <source>
        <dbReference type="ARBA" id="ARBA00022737"/>
    </source>
</evidence>
<accession>A0AAV8XR52</accession>
<protein>
    <recommendedName>
        <fullName evidence="6">C2 domain-containing protein</fullName>
    </recommendedName>
</protein>
<dbReference type="InterPro" id="IPR012968">
    <property type="entry name" value="FerIin_dom"/>
</dbReference>
<dbReference type="InterPro" id="IPR000008">
    <property type="entry name" value="C2_dom"/>
</dbReference>
<dbReference type="SMART" id="SM01202">
    <property type="entry name" value="FerI"/>
    <property type="match status" value="1"/>
</dbReference>
<dbReference type="PROSITE" id="PS50004">
    <property type="entry name" value="C2"/>
    <property type="match status" value="2"/>
</dbReference>
<keyword evidence="5" id="KW-0472">Membrane</keyword>
<dbReference type="EMBL" id="JANEYF010002928">
    <property type="protein sequence ID" value="KAJ8940933.1"/>
    <property type="molecule type" value="Genomic_DNA"/>
</dbReference>
<dbReference type="PANTHER" id="PTHR12546:SF60">
    <property type="entry name" value="MISFIRE, ISOFORM F"/>
    <property type="match status" value="1"/>
</dbReference>
<gene>
    <name evidence="7" type="ORF">NQ314_010532</name>
</gene>
<comment type="caution">
    <text evidence="7">The sequence shown here is derived from an EMBL/GenBank/DDBJ whole genome shotgun (WGS) entry which is preliminary data.</text>
</comment>
<evidence type="ECO:0000259" key="6">
    <source>
        <dbReference type="PROSITE" id="PS50004"/>
    </source>
</evidence>
<dbReference type="InterPro" id="IPR035892">
    <property type="entry name" value="C2_domain_sf"/>
</dbReference>
<proteinExistence type="predicted"/>
<evidence type="ECO:0000313" key="7">
    <source>
        <dbReference type="EMBL" id="KAJ8940933.1"/>
    </source>
</evidence>
<dbReference type="Pfam" id="PF00168">
    <property type="entry name" value="C2"/>
    <property type="match status" value="2"/>
</dbReference>
<sequence>MSEKSQTFLITIAVLEGRHYFWTNMDSAVIVKVDNKKRCTSVKYKSDSPYYNEVLLYQYFVFEFFTTYGKIVDKNITMMVSFHLLNNVFKIIKNKIVTRLYSHEMCAGREKILGYFTLDVATVWSQKYHQFYHKWAILSSPKSDPFLGPRGYLKVDISILTKGQVSKIPFNIINEEIEGNLLLPEGPNNDRLKAFYIFDIFKCEHLIEKPNTAVYDAPLDTSKSNATGPNSYVEISFAGITVKTSLRKNTCFPVFNERLTIIDLFPPLCQRIKIDICYGDCLKKSVYATKYISLKLISNDKEEGFLPTFGPTMLHMYFDIHLEGYAGTILMSMYTELDEHLNDAEPTKSSTLVHSILAINEVCNVKMNLKKLEKIFENDQYVLMSNEIDDLLLEALDYISSSGKKYIDIVNQYSSEYSTNLDKERKGNVPEGNGNLLMFLVFLATHIIEKVESICFRRSKKGTLWKLQKICRKIEALIEDVNIFNIYIS</sequence>
<evidence type="ECO:0000313" key="8">
    <source>
        <dbReference type="Proteomes" id="UP001162156"/>
    </source>
</evidence>
<dbReference type="Gene3D" id="2.60.40.150">
    <property type="entry name" value="C2 domain"/>
    <property type="match status" value="2"/>
</dbReference>
<dbReference type="InterPro" id="IPR037721">
    <property type="entry name" value="Ferlin"/>
</dbReference>
<reference evidence="7" key="1">
    <citation type="journal article" date="2023" name="Insect Mol. Biol.">
        <title>Genome sequencing provides insights into the evolution of gene families encoding plant cell wall-degrading enzymes in longhorned beetles.</title>
        <authorList>
            <person name="Shin N.R."/>
            <person name="Okamura Y."/>
            <person name="Kirsch R."/>
            <person name="Pauchet Y."/>
        </authorList>
    </citation>
    <scope>NUCLEOTIDE SEQUENCE</scope>
    <source>
        <strain evidence="7">RBIC_L_NR</strain>
    </source>
</reference>
<feature type="domain" description="C2" evidence="6">
    <location>
        <begin position="1"/>
        <end position="136"/>
    </location>
</feature>
<evidence type="ECO:0000256" key="5">
    <source>
        <dbReference type="ARBA" id="ARBA00023136"/>
    </source>
</evidence>
<dbReference type="GO" id="GO:0007009">
    <property type="term" value="P:plasma membrane organization"/>
    <property type="evidence" value="ECO:0007669"/>
    <property type="project" value="TreeGrafter"/>
</dbReference>
<evidence type="ECO:0000256" key="2">
    <source>
        <dbReference type="ARBA" id="ARBA00022692"/>
    </source>
</evidence>
<keyword evidence="2" id="KW-0812">Transmembrane</keyword>
<evidence type="ECO:0000256" key="1">
    <source>
        <dbReference type="ARBA" id="ARBA00004167"/>
    </source>
</evidence>
<dbReference type="AlphaFoldDB" id="A0AAV8XR52"/>
<keyword evidence="3" id="KW-0677">Repeat</keyword>
<dbReference type="SMART" id="SM00239">
    <property type="entry name" value="C2"/>
    <property type="match status" value="2"/>
</dbReference>
<organism evidence="7 8">
    <name type="scientific">Rhamnusium bicolor</name>
    <dbReference type="NCBI Taxonomy" id="1586634"/>
    <lineage>
        <taxon>Eukaryota</taxon>
        <taxon>Metazoa</taxon>
        <taxon>Ecdysozoa</taxon>
        <taxon>Arthropoda</taxon>
        <taxon>Hexapoda</taxon>
        <taxon>Insecta</taxon>
        <taxon>Pterygota</taxon>
        <taxon>Neoptera</taxon>
        <taxon>Endopterygota</taxon>
        <taxon>Coleoptera</taxon>
        <taxon>Polyphaga</taxon>
        <taxon>Cucujiformia</taxon>
        <taxon>Chrysomeloidea</taxon>
        <taxon>Cerambycidae</taxon>
        <taxon>Lepturinae</taxon>
        <taxon>Rhagiini</taxon>
        <taxon>Rhamnusium</taxon>
    </lineage>
</organism>
<evidence type="ECO:0000256" key="4">
    <source>
        <dbReference type="ARBA" id="ARBA00022989"/>
    </source>
</evidence>
<dbReference type="GO" id="GO:0016020">
    <property type="term" value="C:membrane"/>
    <property type="evidence" value="ECO:0007669"/>
    <property type="project" value="UniProtKB-SubCell"/>
</dbReference>
<dbReference type="Pfam" id="PF08151">
    <property type="entry name" value="FerI"/>
    <property type="match status" value="1"/>
</dbReference>
<comment type="subcellular location">
    <subcellularLocation>
        <location evidence="1">Membrane</location>
        <topology evidence="1">Single-pass membrane protein</topology>
    </subcellularLocation>
</comment>
<dbReference type="Proteomes" id="UP001162156">
    <property type="component" value="Unassembled WGS sequence"/>
</dbReference>
<keyword evidence="4" id="KW-1133">Transmembrane helix</keyword>
<name>A0AAV8XR52_9CUCU</name>